<keyword evidence="4" id="KW-1185">Reference proteome</keyword>
<dbReference type="PANTHER" id="PTHR36566">
    <property type="entry name" value="NICKEL INSERTION PROTEIN-RELATED"/>
    <property type="match status" value="1"/>
</dbReference>
<dbReference type="Gene3D" id="3.30.70.1380">
    <property type="entry name" value="Transcriptional regulatory protein pf0864 domain like"/>
    <property type="match status" value="1"/>
</dbReference>
<evidence type="ECO:0000256" key="1">
    <source>
        <dbReference type="ARBA" id="ARBA00022596"/>
    </source>
</evidence>
<dbReference type="NCBIfam" id="TIGR00299">
    <property type="entry name" value="nickel pincer cofactor biosynthesis protein LarC"/>
    <property type="match status" value="1"/>
</dbReference>
<dbReference type="EC" id="4.99.1.12" evidence="2"/>
<dbReference type="Gene3D" id="3.10.20.300">
    <property type="entry name" value="mk0293 like domain"/>
    <property type="match status" value="1"/>
</dbReference>
<gene>
    <name evidence="2 3" type="primary">larC</name>
    <name evidence="3" type="ORF">ACFQZM_34545</name>
</gene>
<dbReference type="GO" id="GO:0016829">
    <property type="term" value="F:lyase activity"/>
    <property type="evidence" value="ECO:0007669"/>
    <property type="project" value="UniProtKB-KW"/>
</dbReference>
<dbReference type="HAMAP" id="MF_01074">
    <property type="entry name" value="LarC"/>
    <property type="match status" value="1"/>
</dbReference>
<sequence>MRAAWIDASCGVAGDMLLAALLDAGAGLPAVRAAVDAVVPGEVRLIPEQVRRAGMRATLVRVVPERRDHAHRTWRDVKALLAAAALPGPVRESAVAVFARLAQAEARVHDTDVQDVHFHEVGAWDSIADIVGVCAALHDLGATDVSAGPVAVGSGRVATAHGRLPVPVPAVAELAAGWDIFAGGEGESATPTGMALVTVLAGRCSPLPAMRLHTTGVGAGSRDTPGRPNVVRVLLGTPTAEPGTAEAVVLEANIDDLDPRAWPGVLSALLEAGASDAWLVPILMKKGRPAHTLCVLSPPGRADALRAAMFRLTSTLGVREHPARKTALERGWAHTDVLGARLPIKIGHLDGAIVQATPEFEHAARLAARHDLPVRAVLDAAVAAAHAAGLAHGAPAPPDLATDPPA</sequence>
<keyword evidence="1 2" id="KW-0533">Nickel</keyword>
<keyword evidence="2 3" id="KW-0456">Lyase</keyword>
<dbReference type="Proteomes" id="UP001597063">
    <property type="component" value="Unassembled WGS sequence"/>
</dbReference>
<comment type="caution">
    <text evidence="3">The sequence shown here is derived from an EMBL/GenBank/DDBJ whole genome shotgun (WGS) entry which is preliminary data.</text>
</comment>
<proteinExistence type="inferred from homology"/>
<evidence type="ECO:0000313" key="3">
    <source>
        <dbReference type="EMBL" id="MFD0689650.1"/>
    </source>
</evidence>
<dbReference type="Pfam" id="PF01969">
    <property type="entry name" value="Ni_insertion"/>
    <property type="match status" value="1"/>
</dbReference>
<dbReference type="EMBL" id="JBHTGP010000018">
    <property type="protein sequence ID" value="MFD0689650.1"/>
    <property type="molecule type" value="Genomic_DNA"/>
</dbReference>
<comment type="similarity">
    <text evidence="2">Belongs to the LarC family.</text>
</comment>
<dbReference type="RefSeq" id="WP_131756494.1">
    <property type="nucleotide sequence ID" value="NZ_CAACUY010000017.1"/>
</dbReference>
<protein>
    <recommendedName>
        <fullName evidence="2">Pyridinium-3,5-bisthiocarboxylic acid mononucleotide nickel insertion protein</fullName>
        <shortName evidence="2">P2TMN nickel insertion protein</shortName>
        <ecNumber evidence="2">4.99.1.12</ecNumber>
    </recommendedName>
    <alternativeName>
        <fullName evidence="2">Nickel-pincer cofactor biosynthesis protein LarC</fullName>
    </alternativeName>
</protein>
<comment type="catalytic activity">
    <reaction evidence="2">
        <text>Ni(II)-pyridinium-3,5-bisthiocarboxylate mononucleotide = pyridinium-3,5-bisthiocarboxylate mononucleotide + Ni(2+)</text>
        <dbReference type="Rhea" id="RHEA:54784"/>
        <dbReference type="ChEBI" id="CHEBI:49786"/>
        <dbReference type="ChEBI" id="CHEBI:137372"/>
        <dbReference type="ChEBI" id="CHEBI:137373"/>
        <dbReference type="EC" id="4.99.1.12"/>
    </reaction>
</comment>
<evidence type="ECO:0000256" key="2">
    <source>
        <dbReference type="HAMAP-Rule" id="MF_01074"/>
    </source>
</evidence>
<accession>A0ABW2XV70</accession>
<reference evidence="4" key="1">
    <citation type="journal article" date="2019" name="Int. J. Syst. Evol. Microbiol.">
        <title>The Global Catalogue of Microorganisms (GCM) 10K type strain sequencing project: providing services to taxonomists for standard genome sequencing and annotation.</title>
        <authorList>
            <consortium name="The Broad Institute Genomics Platform"/>
            <consortium name="The Broad Institute Genome Sequencing Center for Infectious Disease"/>
            <person name="Wu L."/>
            <person name="Ma J."/>
        </authorList>
    </citation>
    <scope>NUCLEOTIDE SEQUENCE [LARGE SCALE GENOMIC DNA]</scope>
    <source>
        <strain evidence="4">JCM 9371</strain>
    </source>
</reference>
<name>A0ABW2XV70_9ACTN</name>
<dbReference type="PANTHER" id="PTHR36566:SF1">
    <property type="entry name" value="PYRIDINIUM-3,5-BISTHIOCARBOXYLIC ACID MONONUCLEOTIDE NICKEL INSERTION PROTEIN"/>
    <property type="match status" value="1"/>
</dbReference>
<comment type="function">
    <text evidence="2">Involved in the biosynthesis of a nickel-pincer cofactor ((SCS)Ni(II) pincer complex). Binds Ni(2+), and functions in nickel delivery to pyridinium-3,5-bisthiocarboxylic acid mononucleotide (P2TMN), to form the mature cofactor. Is thus probably required for the activation of nickel-pincer cofactor-dependent enzymes.</text>
</comment>
<dbReference type="InterPro" id="IPR002822">
    <property type="entry name" value="Ni_insertion"/>
</dbReference>
<organism evidence="3 4">
    <name type="scientific">Actinomadura fibrosa</name>
    <dbReference type="NCBI Taxonomy" id="111802"/>
    <lineage>
        <taxon>Bacteria</taxon>
        <taxon>Bacillati</taxon>
        <taxon>Actinomycetota</taxon>
        <taxon>Actinomycetes</taxon>
        <taxon>Streptosporangiales</taxon>
        <taxon>Thermomonosporaceae</taxon>
        <taxon>Actinomadura</taxon>
    </lineage>
</organism>
<evidence type="ECO:0000313" key="4">
    <source>
        <dbReference type="Proteomes" id="UP001597063"/>
    </source>
</evidence>